<reference evidence="1 2" key="1">
    <citation type="submission" date="2017-08" db="EMBL/GenBank/DDBJ databases">
        <title>Reclassification of Bisgaard taxon 37 and 44.</title>
        <authorList>
            <person name="Christensen H."/>
        </authorList>
    </citation>
    <scope>NUCLEOTIDE SEQUENCE [LARGE SCALE GENOMIC DNA]</scope>
    <source>
        <strain evidence="1 2">B96_4</strain>
    </source>
</reference>
<name>A0A3A1Y5N9_9GAMM</name>
<gene>
    <name evidence="1" type="ORF">CJP74_07540</name>
</gene>
<dbReference type="OrthoDB" id="9818455at2"/>
<sequence>MPHNFEQQERTADIVARQLRELDKFERLATRNKIRRDQVYLLSNKHPAFTALTQAFFKAPYVFTDRRPVNSLYLHTELPTAEQKASNPDKYHDNKDVARYLSEFYLHLFAVVELTSISGMFGELGQERLHLAANVYAEALLDNHRDIFDKSVRSLGELHPHRDLELVEHLLARQEEPEFLDNIFHNFSSSPYALAHRLLLTCAKHQANDSEFYTKVYQATISYLLKNTLFGTAVGMDIATATAYLDNDTLDLGTFYAVDDAQLFGNYFKAVFETKLKEHQADLSLYNSIANKFFLSKQSLLEFVNLNRDWVASLVPVEVIGHLADTDKVRKGVHETSQVYLRNEEALVELHELLIQDHLD</sequence>
<dbReference type="RefSeq" id="WP_119497873.1">
    <property type="nucleotide sequence ID" value="NZ_NRJH01000071.1"/>
</dbReference>
<keyword evidence="2" id="KW-1185">Reference proteome</keyword>
<dbReference type="AlphaFoldDB" id="A0A3A1Y5N9"/>
<comment type="caution">
    <text evidence="1">The sequence shown here is derived from an EMBL/GenBank/DDBJ whole genome shotgun (WGS) entry which is preliminary data.</text>
</comment>
<protein>
    <submittedName>
        <fullName evidence="1">Uncharacterized protein</fullName>
    </submittedName>
</protein>
<evidence type="ECO:0000313" key="1">
    <source>
        <dbReference type="EMBL" id="RIY31374.1"/>
    </source>
</evidence>
<accession>A0A3A1Y5N9</accession>
<organism evidence="1 2">
    <name type="scientific">Psittacicella melopsittaci</name>
    <dbReference type="NCBI Taxonomy" id="2028576"/>
    <lineage>
        <taxon>Bacteria</taxon>
        <taxon>Pseudomonadati</taxon>
        <taxon>Pseudomonadota</taxon>
        <taxon>Gammaproteobacteria</taxon>
        <taxon>Pasteurellales</taxon>
        <taxon>Psittacicellaceae</taxon>
        <taxon>Psittacicella</taxon>
    </lineage>
</organism>
<proteinExistence type="predicted"/>
<evidence type="ECO:0000313" key="2">
    <source>
        <dbReference type="Proteomes" id="UP000266258"/>
    </source>
</evidence>
<dbReference type="Proteomes" id="UP000266258">
    <property type="component" value="Unassembled WGS sequence"/>
</dbReference>
<dbReference type="EMBL" id="NRJH01000071">
    <property type="protein sequence ID" value="RIY31374.1"/>
    <property type="molecule type" value="Genomic_DNA"/>
</dbReference>